<reference evidence="3 4" key="1">
    <citation type="submission" date="2018-08" db="EMBL/GenBank/DDBJ databases">
        <title>A genome reference for cultivated species of the human gut microbiota.</title>
        <authorList>
            <person name="Zou Y."/>
            <person name="Xue W."/>
            <person name="Luo G."/>
        </authorList>
    </citation>
    <scope>NUCLEOTIDE SEQUENCE [LARGE SCALE GENOMIC DNA]</scope>
    <source>
        <strain evidence="3 4">AF14-7</strain>
    </source>
</reference>
<sequence>MKKIKVCYVISSLSNQGPPNVLYNIVKYIDFSRFDVFIITMVEEQKISRIEDFKALPIKVIQMSPNKTLLPLAMYRTLKKNVELIDPDILHTHCPRSMFLVPFLPKKYKKMETVHIYPGIQQKVMYGNIKGQFVIWLSHFFTKRMDLPIACSESVAQSYWDEQHYKMKAIPNGSSLSLWKYDKEQKAKLRKELGLKDDVKYFIFIGRFSQEKNPDMIIRAFEELKDDRIGLLLLGNGELYDELKKHETENLKMPGFKSNIYDYLKASDYYISASDVEGLANTLLESMTVGLPCVLSDIPSHKEVLSKAKQTIGYTFNNKDMNGLKNAIHDILKIDENCTRIYIQSLFDKYYTAQKMSESYQKAYIDLVNNL</sequence>
<dbReference type="PANTHER" id="PTHR45947:SF3">
    <property type="entry name" value="SULFOQUINOVOSYL TRANSFERASE SQD2"/>
    <property type="match status" value="1"/>
</dbReference>
<organism evidence="3 4">
    <name type="scientific">Bacteroides xylanisolvens</name>
    <dbReference type="NCBI Taxonomy" id="371601"/>
    <lineage>
        <taxon>Bacteria</taxon>
        <taxon>Pseudomonadati</taxon>
        <taxon>Bacteroidota</taxon>
        <taxon>Bacteroidia</taxon>
        <taxon>Bacteroidales</taxon>
        <taxon>Bacteroidaceae</taxon>
        <taxon>Bacteroides</taxon>
    </lineage>
</organism>
<dbReference type="Proteomes" id="UP000283369">
    <property type="component" value="Unassembled WGS sequence"/>
</dbReference>
<dbReference type="Pfam" id="PF13439">
    <property type="entry name" value="Glyco_transf_4"/>
    <property type="match status" value="1"/>
</dbReference>
<feature type="domain" description="Glycosyltransferase subfamily 4-like N-terminal" evidence="2">
    <location>
        <begin position="20"/>
        <end position="173"/>
    </location>
</feature>
<dbReference type="InterPro" id="IPR028098">
    <property type="entry name" value="Glyco_trans_4-like_N"/>
</dbReference>
<dbReference type="InterPro" id="IPR001296">
    <property type="entry name" value="Glyco_trans_1"/>
</dbReference>
<dbReference type="EMBL" id="QRYV01000045">
    <property type="protein sequence ID" value="RGV10675.1"/>
    <property type="molecule type" value="Genomic_DNA"/>
</dbReference>
<dbReference type="Pfam" id="PF00534">
    <property type="entry name" value="Glycos_transf_1"/>
    <property type="match status" value="1"/>
</dbReference>
<evidence type="ECO:0000313" key="3">
    <source>
        <dbReference type="EMBL" id="RGV10675.1"/>
    </source>
</evidence>
<name>A0A412VPU9_9BACE</name>
<gene>
    <name evidence="3" type="ORF">DWW25_17610</name>
</gene>
<dbReference type="InterPro" id="IPR050194">
    <property type="entry name" value="Glycosyltransferase_grp1"/>
</dbReference>
<accession>A0A412VPU9</accession>
<comment type="caution">
    <text evidence="3">The sequence shown here is derived from an EMBL/GenBank/DDBJ whole genome shotgun (WGS) entry which is preliminary data.</text>
</comment>
<evidence type="ECO:0000259" key="1">
    <source>
        <dbReference type="Pfam" id="PF00534"/>
    </source>
</evidence>
<dbReference type="RefSeq" id="WP_009039555.1">
    <property type="nucleotide sequence ID" value="NZ_JADNMA010000044.1"/>
</dbReference>
<protein>
    <submittedName>
        <fullName evidence="3">Glycosyltransferase</fullName>
    </submittedName>
</protein>
<proteinExistence type="predicted"/>
<dbReference type="Gene3D" id="3.40.50.2000">
    <property type="entry name" value="Glycogen Phosphorylase B"/>
    <property type="match status" value="2"/>
</dbReference>
<evidence type="ECO:0000259" key="2">
    <source>
        <dbReference type="Pfam" id="PF13439"/>
    </source>
</evidence>
<dbReference type="AlphaFoldDB" id="A0A412VPU9"/>
<feature type="domain" description="Glycosyl transferase family 1" evidence="1">
    <location>
        <begin position="186"/>
        <end position="341"/>
    </location>
</feature>
<dbReference type="SUPFAM" id="SSF53756">
    <property type="entry name" value="UDP-Glycosyltransferase/glycogen phosphorylase"/>
    <property type="match status" value="1"/>
</dbReference>
<dbReference type="GO" id="GO:0016757">
    <property type="term" value="F:glycosyltransferase activity"/>
    <property type="evidence" value="ECO:0007669"/>
    <property type="project" value="InterPro"/>
</dbReference>
<dbReference type="PANTHER" id="PTHR45947">
    <property type="entry name" value="SULFOQUINOVOSYL TRANSFERASE SQD2"/>
    <property type="match status" value="1"/>
</dbReference>
<keyword evidence="3" id="KW-0808">Transferase</keyword>
<evidence type="ECO:0000313" key="4">
    <source>
        <dbReference type="Proteomes" id="UP000283369"/>
    </source>
</evidence>